<dbReference type="EMBL" id="LBMM01015717">
    <property type="protein sequence ID" value="KMQ84698.1"/>
    <property type="molecule type" value="Genomic_DNA"/>
</dbReference>
<organism evidence="1 2">
    <name type="scientific">Lasius niger</name>
    <name type="common">Black garden ant</name>
    <dbReference type="NCBI Taxonomy" id="67767"/>
    <lineage>
        <taxon>Eukaryota</taxon>
        <taxon>Metazoa</taxon>
        <taxon>Ecdysozoa</taxon>
        <taxon>Arthropoda</taxon>
        <taxon>Hexapoda</taxon>
        <taxon>Insecta</taxon>
        <taxon>Pterygota</taxon>
        <taxon>Neoptera</taxon>
        <taxon>Endopterygota</taxon>
        <taxon>Hymenoptera</taxon>
        <taxon>Apocrita</taxon>
        <taxon>Aculeata</taxon>
        <taxon>Formicoidea</taxon>
        <taxon>Formicidae</taxon>
        <taxon>Formicinae</taxon>
        <taxon>Lasius</taxon>
        <taxon>Lasius</taxon>
    </lineage>
</organism>
<sequence length="103" mass="11993">MLPIFYASGHLAYAKSAQLYHQDMSNFQQVMTVNEYQKFTENSYFTIRKSNKMTSRNWTDMTIEQTIMRLLKSEGRSTHGRGISDSVLARWILAMPTAYEVID</sequence>
<evidence type="ECO:0000313" key="2">
    <source>
        <dbReference type="Proteomes" id="UP000036403"/>
    </source>
</evidence>
<dbReference type="PaxDb" id="67767-A0A0J7K2N7"/>
<dbReference type="OrthoDB" id="7699940at2759"/>
<accession>A0A0J7K2N7</accession>
<dbReference type="Proteomes" id="UP000036403">
    <property type="component" value="Unassembled WGS sequence"/>
</dbReference>
<proteinExistence type="predicted"/>
<comment type="caution">
    <text evidence="1">The sequence shown here is derived from an EMBL/GenBank/DDBJ whole genome shotgun (WGS) entry which is preliminary data.</text>
</comment>
<protein>
    <submittedName>
        <fullName evidence="1">Uncharacterized protein</fullName>
    </submittedName>
</protein>
<dbReference type="STRING" id="67767.A0A0J7K2N7"/>
<reference evidence="1 2" key="1">
    <citation type="submission" date="2015-04" db="EMBL/GenBank/DDBJ databases">
        <title>Lasius niger genome sequencing.</title>
        <authorList>
            <person name="Konorov E.A."/>
            <person name="Nikitin M.A."/>
            <person name="Kirill M.V."/>
            <person name="Chang P."/>
        </authorList>
    </citation>
    <scope>NUCLEOTIDE SEQUENCE [LARGE SCALE GENOMIC DNA]</scope>
    <source>
        <tissue evidence="1">Whole</tissue>
    </source>
</reference>
<keyword evidence="2" id="KW-1185">Reference proteome</keyword>
<name>A0A0J7K2N7_LASNI</name>
<gene>
    <name evidence="1" type="ORF">RF55_17292</name>
</gene>
<evidence type="ECO:0000313" key="1">
    <source>
        <dbReference type="EMBL" id="KMQ84698.1"/>
    </source>
</evidence>
<dbReference type="AlphaFoldDB" id="A0A0J7K2N7"/>